<comment type="caution">
    <text evidence="3">The sequence shown here is derived from an EMBL/GenBank/DDBJ whole genome shotgun (WGS) entry which is preliminary data.</text>
</comment>
<evidence type="ECO:0000313" key="4">
    <source>
        <dbReference type="Proteomes" id="UP001153069"/>
    </source>
</evidence>
<dbReference type="Proteomes" id="UP001153069">
    <property type="component" value="Unassembled WGS sequence"/>
</dbReference>
<feature type="compositionally biased region" description="Basic and acidic residues" evidence="1">
    <location>
        <begin position="201"/>
        <end position="218"/>
    </location>
</feature>
<feature type="compositionally biased region" description="Basic residues" evidence="1">
    <location>
        <begin position="288"/>
        <end position="301"/>
    </location>
</feature>
<feature type="region of interest" description="Disordered" evidence="1">
    <location>
        <begin position="195"/>
        <end position="317"/>
    </location>
</feature>
<sequence>MICITQYSYSPWPRNATARDANVEAANDVVTKRLAAENGARVMVSTLETNAGHVASQGEVTPKYLAASEEDQAWYQAASPSKGMTQVLIGTDLPIAKKSAAGMSDAAPSPSEMTPVRMRAVKSRALGANGVVVVSTWMLLVTEFAGAMLAALTLIGRMPFVTFKVVAFADIAGTLMMLVIEFAGVMHLVGCSTGSPPGRVQAKEEPPKGIDRAKKEAPRPTQQAATSDVTTDGNDPAGFPYATDTAAATSGTRDPNNGSVPTPASNSVVSTKHKDADRSLLPTFKTPPHPRKTKTVKHKKPCAVSPPTPMEAPKNPNSIDDLPIAVVSAAEHGKRTFQVASMDQKGAILAGFVLQTVDDKEMQRQVLDSTAKNWASSYMQLHQSKSTIAKLLAEALKEKAPTDEMQRHFVDTLIQNLGMEVVSSASPSELDANSIPSFSIACCSPHPAVSVERSPDTATPNILEAADLPEDPSLFMTSI</sequence>
<proteinExistence type="predicted"/>
<reference evidence="3" key="1">
    <citation type="submission" date="2020-06" db="EMBL/GenBank/DDBJ databases">
        <authorList>
            <consortium name="Plant Systems Biology data submission"/>
        </authorList>
    </citation>
    <scope>NUCLEOTIDE SEQUENCE</scope>
    <source>
        <strain evidence="3">D6</strain>
    </source>
</reference>
<dbReference type="EMBL" id="CAICTM010001359">
    <property type="protein sequence ID" value="CAB9522965.1"/>
    <property type="molecule type" value="Genomic_DNA"/>
</dbReference>
<dbReference type="AlphaFoldDB" id="A0A9N8EQR7"/>
<evidence type="ECO:0000256" key="2">
    <source>
        <dbReference type="SAM" id="Phobius"/>
    </source>
</evidence>
<name>A0A9N8EQR7_9STRA</name>
<evidence type="ECO:0000256" key="1">
    <source>
        <dbReference type="SAM" id="MobiDB-lite"/>
    </source>
</evidence>
<evidence type="ECO:0000313" key="3">
    <source>
        <dbReference type="EMBL" id="CAB9522965.1"/>
    </source>
</evidence>
<accession>A0A9N8EQR7</accession>
<feature type="compositionally biased region" description="Polar residues" evidence="1">
    <location>
        <begin position="246"/>
        <end position="270"/>
    </location>
</feature>
<keyword evidence="2" id="KW-0472">Membrane</keyword>
<feature type="compositionally biased region" description="Polar residues" evidence="1">
    <location>
        <begin position="220"/>
        <end position="233"/>
    </location>
</feature>
<organism evidence="3 4">
    <name type="scientific">Seminavis robusta</name>
    <dbReference type="NCBI Taxonomy" id="568900"/>
    <lineage>
        <taxon>Eukaryota</taxon>
        <taxon>Sar</taxon>
        <taxon>Stramenopiles</taxon>
        <taxon>Ochrophyta</taxon>
        <taxon>Bacillariophyta</taxon>
        <taxon>Bacillariophyceae</taxon>
        <taxon>Bacillariophycidae</taxon>
        <taxon>Naviculales</taxon>
        <taxon>Naviculaceae</taxon>
        <taxon>Seminavis</taxon>
    </lineage>
</organism>
<keyword evidence="2" id="KW-0812">Transmembrane</keyword>
<protein>
    <submittedName>
        <fullName evidence="3">Uncharacterized protein</fullName>
    </submittedName>
</protein>
<keyword evidence="4" id="KW-1185">Reference proteome</keyword>
<keyword evidence="2" id="KW-1133">Transmembrane helix</keyword>
<feature type="transmembrane region" description="Helical" evidence="2">
    <location>
        <begin position="126"/>
        <end position="155"/>
    </location>
</feature>
<gene>
    <name evidence="3" type="ORF">SEMRO_1361_G266200.1</name>
</gene>